<feature type="compositionally biased region" description="Polar residues" evidence="1">
    <location>
        <begin position="37"/>
        <end position="46"/>
    </location>
</feature>
<organism evidence="2 3">
    <name type="scientific">Nibrella viscosa</name>
    <dbReference type="NCBI Taxonomy" id="1084524"/>
    <lineage>
        <taxon>Bacteria</taxon>
        <taxon>Pseudomonadati</taxon>
        <taxon>Bacteroidota</taxon>
        <taxon>Cytophagia</taxon>
        <taxon>Cytophagales</taxon>
        <taxon>Spirosomataceae</taxon>
        <taxon>Nibrella</taxon>
    </lineage>
</organism>
<feature type="region of interest" description="Disordered" evidence="1">
    <location>
        <begin position="37"/>
        <end position="59"/>
    </location>
</feature>
<gene>
    <name evidence="2" type="ORF">GCM10023187_21310</name>
</gene>
<comment type="caution">
    <text evidence="2">The sequence shown here is derived from an EMBL/GenBank/DDBJ whole genome shotgun (WGS) entry which is preliminary data.</text>
</comment>
<name>A0ABP8KEB2_9BACT</name>
<sequence length="59" mass="6500">MASVCRWQSPDNAMVLRNYPNPVDGKTTVEFMLPQGSEYSLDNSAGNRFPPLPAESPES</sequence>
<dbReference type="RefSeq" id="WP_345266815.1">
    <property type="nucleotide sequence ID" value="NZ_BAABHB010000003.1"/>
</dbReference>
<protein>
    <submittedName>
        <fullName evidence="2">Uncharacterized protein</fullName>
    </submittedName>
</protein>
<proteinExistence type="predicted"/>
<dbReference type="EMBL" id="BAABHB010000003">
    <property type="protein sequence ID" value="GAA4404258.1"/>
    <property type="molecule type" value="Genomic_DNA"/>
</dbReference>
<reference evidence="3" key="1">
    <citation type="journal article" date="2019" name="Int. J. Syst. Evol. Microbiol.">
        <title>The Global Catalogue of Microorganisms (GCM) 10K type strain sequencing project: providing services to taxonomists for standard genome sequencing and annotation.</title>
        <authorList>
            <consortium name="The Broad Institute Genomics Platform"/>
            <consortium name="The Broad Institute Genome Sequencing Center for Infectious Disease"/>
            <person name="Wu L."/>
            <person name="Ma J."/>
        </authorList>
    </citation>
    <scope>NUCLEOTIDE SEQUENCE [LARGE SCALE GENOMIC DNA]</scope>
    <source>
        <strain evidence="3">JCM 17925</strain>
    </source>
</reference>
<evidence type="ECO:0000256" key="1">
    <source>
        <dbReference type="SAM" id="MobiDB-lite"/>
    </source>
</evidence>
<dbReference type="Proteomes" id="UP001500936">
    <property type="component" value="Unassembled WGS sequence"/>
</dbReference>
<evidence type="ECO:0000313" key="3">
    <source>
        <dbReference type="Proteomes" id="UP001500936"/>
    </source>
</evidence>
<accession>A0ABP8KEB2</accession>
<feature type="compositionally biased region" description="Pro residues" evidence="1">
    <location>
        <begin position="50"/>
        <end position="59"/>
    </location>
</feature>
<evidence type="ECO:0000313" key="2">
    <source>
        <dbReference type="EMBL" id="GAA4404258.1"/>
    </source>
</evidence>
<keyword evidence="3" id="KW-1185">Reference proteome</keyword>